<feature type="chain" id="PRO_5038675682" evidence="2">
    <location>
        <begin position="31"/>
        <end position="181"/>
    </location>
</feature>
<gene>
    <name evidence="4" type="ORF">SAMN04487968_10144</name>
</gene>
<dbReference type="Proteomes" id="UP000198832">
    <property type="component" value="Unassembled WGS sequence"/>
</dbReference>
<dbReference type="STRING" id="574651.SAMN04487968_10144"/>
<proteinExistence type="predicted"/>
<evidence type="ECO:0000313" key="5">
    <source>
        <dbReference type="Proteomes" id="UP000198832"/>
    </source>
</evidence>
<feature type="domain" description="Bacterial spore germination immunoglobulin-like" evidence="3">
    <location>
        <begin position="83"/>
        <end position="167"/>
    </location>
</feature>
<dbReference type="RefSeq" id="WP_139229980.1">
    <property type="nucleotide sequence ID" value="NZ_FOLB01000001.1"/>
</dbReference>
<accession>A0A1I1DCX3</accession>
<evidence type="ECO:0000256" key="2">
    <source>
        <dbReference type="SAM" id="SignalP"/>
    </source>
</evidence>
<sequence length="181" mass="18369">MRHSPVLGNSTLLRRTSALAAAAVATLVLAGCGSDETPVAEDPAAETTTAVPTTSAPVEPTDPAPTQTSAPADTPAPDPDALITLDTPADGATVSGSFDASGTANSPEANVPWTILDGSGQKVLHGHFTAEGWMDKLYPYAGSVDVSTLAPGSYTFEVRVDDPSGGEGKPPQKVTRSITVQ</sequence>
<feature type="region of interest" description="Disordered" evidence="1">
    <location>
        <begin position="159"/>
        <end position="181"/>
    </location>
</feature>
<protein>
    <submittedName>
        <fullName evidence="4">Immunoglobulin-like domain of spore germination</fullName>
    </submittedName>
</protein>
<dbReference type="OrthoDB" id="4843507at2"/>
<dbReference type="Pfam" id="PF10648">
    <property type="entry name" value="Gmad2"/>
    <property type="match status" value="1"/>
</dbReference>
<organism evidence="4 5">
    <name type="scientific">Nocardioides terrae</name>
    <dbReference type="NCBI Taxonomy" id="574651"/>
    <lineage>
        <taxon>Bacteria</taxon>
        <taxon>Bacillati</taxon>
        <taxon>Actinomycetota</taxon>
        <taxon>Actinomycetes</taxon>
        <taxon>Propionibacteriales</taxon>
        <taxon>Nocardioidaceae</taxon>
        <taxon>Nocardioides</taxon>
    </lineage>
</organism>
<evidence type="ECO:0000313" key="4">
    <source>
        <dbReference type="EMBL" id="SFB70393.1"/>
    </source>
</evidence>
<dbReference type="EMBL" id="FOLB01000001">
    <property type="protein sequence ID" value="SFB70393.1"/>
    <property type="molecule type" value="Genomic_DNA"/>
</dbReference>
<feature type="compositionally biased region" description="Polar residues" evidence="1">
    <location>
        <begin position="94"/>
        <end position="106"/>
    </location>
</feature>
<name>A0A1I1DCX3_9ACTN</name>
<evidence type="ECO:0000256" key="1">
    <source>
        <dbReference type="SAM" id="MobiDB-lite"/>
    </source>
</evidence>
<keyword evidence="2" id="KW-0732">Signal</keyword>
<feature type="compositionally biased region" description="Low complexity" evidence="1">
    <location>
        <begin position="35"/>
        <end position="81"/>
    </location>
</feature>
<evidence type="ECO:0000259" key="3">
    <source>
        <dbReference type="Pfam" id="PF10648"/>
    </source>
</evidence>
<dbReference type="AlphaFoldDB" id="A0A1I1DCX3"/>
<dbReference type="PROSITE" id="PS51257">
    <property type="entry name" value="PROKAR_LIPOPROTEIN"/>
    <property type="match status" value="1"/>
</dbReference>
<feature type="region of interest" description="Disordered" evidence="1">
    <location>
        <begin position="35"/>
        <end position="106"/>
    </location>
</feature>
<reference evidence="4 5" key="1">
    <citation type="submission" date="2016-10" db="EMBL/GenBank/DDBJ databases">
        <authorList>
            <person name="de Groot N.N."/>
        </authorList>
    </citation>
    <scope>NUCLEOTIDE SEQUENCE [LARGE SCALE GENOMIC DNA]</scope>
    <source>
        <strain evidence="4 5">CGMCC 1.7056</strain>
    </source>
</reference>
<feature type="signal peptide" evidence="2">
    <location>
        <begin position="1"/>
        <end position="30"/>
    </location>
</feature>
<dbReference type="InterPro" id="IPR018911">
    <property type="entry name" value="Gmad2_Ig-like_dom"/>
</dbReference>
<keyword evidence="5" id="KW-1185">Reference proteome</keyword>